<keyword evidence="6" id="KW-0479">Metal-binding</keyword>
<evidence type="ECO:0000256" key="5">
    <source>
        <dbReference type="ARBA" id="ARBA00022679"/>
    </source>
</evidence>
<keyword evidence="11" id="KW-0784">Thiamine biosynthesis</keyword>
<keyword evidence="10" id="KW-0460">Magnesium</keyword>
<dbReference type="GO" id="GO:0004417">
    <property type="term" value="F:hydroxyethylthiazole kinase activity"/>
    <property type="evidence" value="ECO:0007669"/>
    <property type="project" value="UniProtKB-EC"/>
</dbReference>
<evidence type="ECO:0000256" key="11">
    <source>
        <dbReference type="ARBA" id="ARBA00022977"/>
    </source>
</evidence>
<dbReference type="EC" id="2.7.1.50" evidence="4"/>
<keyword evidence="5" id="KW-0808">Transferase</keyword>
<dbReference type="GO" id="GO:0009228">
    <property type="term" value="P:thiamine biosynthetic process"/>
    <property type="evidence" value="ECO:0007669"/>
    <property type="project" value="UniProtKB-KW"/>
</dbReference>
<reference evidence="12 13" key="1">
    <citation type="submission" date="2024-08" db="EMBL/GenBank/DDBJ databases">
        <title>Insights into the chromosomal genome structure of Flemingia macrophylla.</title>
        <authorList>
            <person name="Ding Y."/>
            <person name="Zhao Y."/>
            <person name="Bi W."/>
            <person name="Wu M."/>
            <person name="Zhao G."/>
            <person name="Gong Y."/>
            <person name="Li W."/>
            <person name="Zhang P."/>
        </authorList>
    </citation>
    <scope>NUCLEOTIDE SEQUENCE [LARGE SCALE GENOMIC DNA]</scope>
    <source>
        <strain evidence="12">DYQJB</strain>
        <tissue evidence="12">Leaf</tissue>
    </source>
</reference>
<evidence type="ECO:0000256" key="2">
    <source>
        <dbReference type="ARBA" id="ARBA00001946"/>
    </source>
</evidence>
<organism evidence="12 13">
    <name type="scientific">Flemingia macrophylla</name>
    <dbReference type="NCBI Taxonomy" id="520843"/>
    <lineage>
        <taxon>Eukaryota</taxon>
        <taxon>Viridiplantae</taxon>
        <taxon>Streptophyta</taxon>
        <taxon>Embryophyta</taxon>
        <taxon>Tracheophyta</taxon>
        <taxon>Spermatophyta</taxon>
        <taxon>Magnoliopsida</taxon>
        <taxon>eudicotyledons</taxon>
        <taxon>Gunneridae</taxon>
        <taxon>Pentapetalae</taxon>
        <taxon>rosids</taxon>
        <taxon>fabids</taxon>
        <taxon>Fabales</taxon>
        <taxon>Fabaceae</taxon>
        <taxon>Papilionoideae</taxon>
        <taxon>50 kb inversion clade</taxon>
        <taxon>NPAAA clade</taxon>
        <taxon>indigoferoid/millettioid clade</taxon>
        <taxon>Phaseoleae</taxon>
        <taxon>Flemingia</taxon>
    </lineage>
</organism>
<dbReference type="Proteomes" id="UP001603857">
    <property type="component" value="Unassembled WGS sequence"/>
</dbReference>
<evidence type="ECO:0000256" key="10">
    <source>
        <dbReference type="ARBA" id="ARBA00022842"/>
    </source>
</evidence>
<evidence type="ECO:0000256" key="7">
    <source>
        <dbReference type="ARBA" id="ARBA00022741"/>
    </source>
</evidence>
<evidence type="ECO:0000256" key="6">
    <source>
        <dbReference type="ARBA" id="ARBA00022723"/>
    </source>
</evidence>
<dbReference type="InterPro" id="IPR000417">
    <property type="entry name" value="Hyethyz_kinase"/>
</dbReference>
<evidence type="ECO:0000256" key="1">
    <source>
        <dbReference type="ARBA" id="ARBA00001771"/>
    </source>
</evidence>
<dbReference type="GO" id="GO:0005524">
    <property type="term" value="F:ATP binding"/>
    <property type="evidence" value="ECO:0007669"/>
    <property type="project" value="UniProtKB-KW"/>
</dbReference>
<dbReference type="SUPFAM" id="SSF53613">
    <property type="entry name" value="Ribokinase-like"/>
    <property type="match status" value="2"/>
</dbReference>
<dbReference type="AlphaFoldDB" id="A0ABD1M4V5"/>
<name>A0ABD1M4V5_9FABA</name>
<keyword evidence="9" id="KW-0067">ATP-binding</keyword>
<evidence type="ECO:0000256" key="8">
    <source>
        <dbReference type="ARBA" id="ARBA00022777"/>
    </source>
</evidence>
<comment type="caution">
    <text evidence="12">The sequence shown here is derived from an EMBL/GenBank/DDBJ whole genome shotgun (WGS) entry which is preliminary data.</text>
</comment>
<proteinExistence type="predicted"/>
<evidence type="ECO:0000313" key="13">
    <source>
        <dbReference type="Proteomes" id="UP001603857"/>
    </source>
</evidence>
<evidence type="ECO:0000313" key="12">
    <source>
        <dbReference type="EMBL" id="KAL2330814.1"/>
    </source>
</evidence>
<gene>
    <name evidence="12" type="ORF">Fmac_018395</name>
</gene>
<sequence length="174" mass="19036">MIRVKAWGGALKHAAIRRRIPRHAPRRGGALDVLYVNVSMVCPSWLLAINTTAKHYFDLDIPWVLDPVDASASASAKLHSDLGKPWVLDPIDAFASAKLCFDLGTPWVLDPIDASAFAFHFHARRQLLLLNPNLVRGNASEISPSKGEPSASWNYPRSTLELSLGFPSDAKEAG</sequence>
<comment type="pathway">
    <text evidence="3">Cofactor biosynthesis; thiamine diphosphate biosynthesis; 4-methyl-5-(2-phosphoethyl)-thiazole from 5-(2-hydroxyethyl)-4-methylthiazole: step 1/1.</text>
</comment>
<keyword evidence="13" id="KW-1185">Reference proteome</keyword>
<dbReference type="InterPro" id="IPR029056">
    <property type="entry name" value="Ribokinase-like"/>
</dbReference>
<comment type="catalytic activity">
    <reaction evidence="1">
        <text>5-(2-hydroxyethyl)-4-methylthiazole + ATP = 4-methyl-5-(2-phosphooxyethyl)-thiazole + ADP + H(+)</text>
        <dbReference type="Rhea" id="RHEA:24212"/>
        <dbReference type="ChEBI" id="CHEBI:15378"/>
        <dbReference type="ChEBI" id="CHEBI:17957"/>
        <dbReference type="ChEBI" id="CHEBI:30616"/>
        <dbReference type="ChEBI" id="CHEBI:58296"/>
        <dbReference type="ChEBI" id="CHEBI:456216"/>
        <dbReference type="EC" id="2.7.1.50"/>
    </reaction>
</comment>
<evidence type="ECO:0000256" key="3">
    <source>
        <dbReference type="ARBA" id="ARBA00004868"/>
    </source>
</evidence>
<comment type="cofactor">
    <cofactor evidence="2">
        <name>Mg(2+)</name>
        <dbReference type="ChEBI" id="CHEBI:18420"/>
    </cofactor>
</comment>
<dbReference type="Gene3D" id="3.40.1190.20">
    <property type="match status" value="1"/>
</dbReference>
<protein>
    <recommendedName>
        <fullName evidence="4">hydroxyethylthiazole kinase</fullName>
        <ecNumber evidence="4">2.7.1.50</ecNumber>
    </recommendedName>
</protein>
<dbReference type="GO" id="GO:0046872">
    <property type="term" value="F:metal ion binding"/>
    <property type="evidence" value="ECO:0007669"/>
    <property type="project" value="UniProtKB-KW"/>
</dbReference>
<dbReference type="EMBL" id="JBGMDY010000006">
    <property type="protein sequence ID" value="KAL2330814.1"/>
    <property type="molecule type" value="Genomic_DNA"/>
</dbReference>
<evidence type="ECO:0000256" key="9">
    <source>
        <dbReference type="ARBA" id="ARBA00022840"/>
    </source>
</evidence>
<keyword evidence="7" id="KW-0547">Nucleotide-binding</keyword>
<keyword evidence="8" id="KW-0418">Kinase</keyword>
<evidence type="ECO:0000256" key="4">
    <source>
        <dbReference type="ARBA" id="ARBA00012129"/>
    </source>
</evidence>
<accession>A0ABD1M4V5</accession>
<dbReference type="Pfam" id="PF02110">
    <property type="entry name" value="HK"/>
    <property type="match status" value="1"/>
</dbReference>